<keyword evidence="1" id="KW-0472">Membrane</keyword>
<evidence type="ECO:0000313" key="3">
    <source>
        <dbReference type="Proteomes" id="UP001497516"/>
    </source>
</evidence>
<proteinExistence type="predicted"/>
<name>A0AAV2FIV4_9ROSI</name>
<accession>A0AAV2FIV4</accession>
<feature type="transmembrane region" description="Helical" evidence="1">
    <location>
        <begin position="9"/>
        <end position="34"/>
    </location>
</feature>
<sequence length="122" mass="13402">MKLKSLLKILLVLIIYMGITIAVWFGLGFAVAVVVRHGGFFVVDVGKLEWARDVTVWLTVAGALPAFCLTRIIARKKKEIVEKMKKEKETSAGSTEPAAAFWLVTLSVPGQTTSLVIFPQNL</sequence>
<gene>
    <name evidence="2" type="ORF">LTRI10_LOCUS38410</name>
</gene>
<evidence type="ECO:0000256" key="1">
    <source>
        <dbReference type="SAM" id="Phobius"/>
    </source>
</evidence>
<dbReference type="Proteomes" id="UP001497516">
    <property type="component" value="Chromosome 6"/>
</dbReference>
<keyword evidence="1" id="KW-0812">Transmembrane</keyword>
<dbReference type="EMBL" id="OZ034819">
    <property type="protein sequence ID" value="CAL1398163.1"/>
    <property type="molecule type" value="Genomic_DNA"/>
</dbReference>
<reference evidence="2 3" key="1">
    <citation type="submission" date="2024-04" db="EMBL/GenBank/DDBJ databases">
        <authorList>
            <person name="Fracassetti M."/>
        </authorList>
    </citation>
    <scope>NUCLEOTIDE SEQUENCE [LARGE SCALE GENOMIC DNA]</scope>
</reference>
<dbReference type="AlphaFoldDB" id="A0AAV2FIV4"/>
<keyword evidence="1" id="KW-1133">Transmembrane helix</keyword>
<keyword evidence="3" id="KW-1185">Reference proteome</keyword>
<evidence type="ECO:0000313" key="2">
    <source>
        <dbReference type="EMBL" id="CAL1398163.1"/>
    </source>
</evidence>
<organism evidence="2 3">
    <name type="scientific">Linum trigynum</name>
    <dbReference type="NCBI Taxonomy" id="586398"/>
    <lineage>
        <taxon>Eukaryota</taxon>
        <taxon>Viridiplantae</taxon>
        <taxon>Streptophyta</taxon>
        <taxon>Embryophyta</taxon>
        <taxon>Tracheophyta</taxon>
        <taxon>Spermatophyta</taxon>
        <taxon>Magnoliopsida</taxon>
        <taxon>eudicotyledons</taxon>
        <taxon>Gunneridae</taxon>
        <taxon>Pentapetalae</taxon>
        <taxon>rosids</taxon>
        <taxon>fabids</taxon>
        <taxon>Malpighiales</taxon>
        <taxon>Linaceae</taxon>
        <taxon>Linum</taxon>
    </lineage>
</organism>
<protein>
    <submittedName>
        <fullName evidence="2">Uncharacterized protein</fullName>
    </submittedName>
</protein>
<feature type="transmembrane region" description="Helical" evidence="1">
    <location>
        <begin position="54"/>
        <end position="74"/>
    </location>
</feature>